<evidence type="ECO:0000313" key="2">
    <source>
        <dbReference type="Proteomes" id="UP001558613"/>
    </source>
</evidence>
<name>A0ABR3LK72_9TELE</name>
<organism evidence="1 2">
    <name type="scientific">Cirrhinus molitorella</name>
    <name type="common">mud carp</name>
    <dbReference type="NCBI Taxonomy" id="172907"/>
    <lineage>
        <taxon>Eukaryota</taxon>
        <taxon>Metazoa</taxon>
        <taxon>Chordata</taxon>
        <taxon>Craniata</taxon>
        <taxon>Vertebrata</taxon>
        <taxon>Euteleostomi</taxon>
        <taxon>Actinopterygii</taxon>
        <taxon>Neopterygii</taxon>
        <taxon>Teleostei</taxon>
        <taxon>Ostariophysi</taxon>
        <taxon>Cypriniformes</taxon>
        <taxon>Cyprinidae</taxon>
        <taxon>Labeoninae</taxon>
        <taxon>Labeonini</taxon>
        <taxon>Cirrhinus</taxon>
    </lineage>
</organism>
<evidence type="ECO:0008006" key="3">
    <source>
        <dbReference type="Google" id="ProtNLM"/>
    </source>
</evidence>
<accession>A0ABR3LK72</accession>
<dbReference type="EMBL" id="JAYMGO010000022">
    <property type="protein sequence ID" value="KAL1252144.1"/>
    <property type="molecule type" value="Genomic_DNA"/>
</dbReference>
<gene>
    <name evidence="1" type="ORF">QQF64_019940</name>
</gene>
<reference evidence="1 2" key="1">
    <citation type="submission" date="2023-09" db="EMBL/GenBank/DDBJ databases">
        <authorList>
            <person name="Wang M."/>
        </authorList>
    </citation>
    <scope>NUCLEOTIDE SEQUENCE [LARGE SCALE GENOMIC DNA]</scope>
    <source>
        <strain evidence="1">GT-2023</strain>
        <tissue evidence="1">Liver</tissue>
    </source>
</reference>
<evidence type="ECO:0000313" key="1">
    <source>
        <dbReference type="EMBL" id="KAL1252144.1"/>
    </source>
</evidence>
<comment type="caution">
    <text evidence="1">The sequence shown here is derived from an EMBL/GenBank/DDBJ whole genome shotgun (WGS) entry which is preliminary data.</text>
</comment>
<dbReference type="Proteomes" id="UP001558613">
    <property type="component" value="Unassembled WGS sequence"/>
</dbReference>
<keyword evidence="2" id="KW-1185">Reference proteome</keyword>
<proteinExistence type="predicted"/>
<sequence>MLPLILFATQWAEPHSLQLTVISRAYPLFGQTLLAGCDPPLNRERERETERERDRRFHGGLIHSSYFCFVRGVCISRSRCI</sequence>
<protein>
    <recommendedName>
        <fullName evidence="3">Secreted protein</fullName>
    </recommendedName>
</protein>